<keyword evidence="2" id="KW-1185">Reference proteome</keyword>
<name>A0ACB8A317_9AGAM</name>
<accession>A0ACB8A317</accession>
<proteinExistence type="predicted"/>
<evidence type="ECO:0000313" key="1">
    <source>
        <dbReference type="EMBL" id="KAH7907854.1"/>
    </source>
</evidence>
<reference evidence="1" key="1">
    <citation type="journal article" date="2021" name="New Phytol.">
        <title>Evolutionary innovations through gain and loss of genes in the ectomycorrhizal Boletales.</title>
        <authorList>
            <person name="Wu G."/>
            <person name="Miyauchi S."/>
            <person name="Morin E."/>
            <person name="Kuo A."/>
            <person name="Drula E."/>
            <person name="Varga T."/>
            <person name="Kohler A."/>
            <person name="Feng B."/>
            <person name="Cao Y."/>
            <person name="Lipzen A."/>
            <person name="Daum C."/>
            <person name="Hundley H."/>
            <person name="Pangilinan J."/>
            <person name="Johnson J."/>
            <person name="Barry K."/>
            <person name="LaButti K."/>
            <person name="Ng V."/>
            <person name="Ahrendt S."/>
            <person name="Min B."/>
            <person name="Choi I.G."/>
            <person name="Park H."/>
            <person name="Plett J.M."/>
            <person name="Magnuson J."/>
            <person name="Spatafora J.W."/>
            <person name="Nagy L.G."/>
            <person name="Henrissat B."/>
            <person name="Grigoriev I.V."/>
            <person name="Yang Z.L."/>
            <person name="Xu J."/>
            <person name="Martin F.M."/>
        </authorList>
    </citation>
    <scope>NUCLEOTIDE SEQUENCE</scope>
    <source>
        <strain evidence="1">ATCC 28755</strain>
    </source>
</reference>
<organism evidence="1 2">
    <name type="scientific">Hygrophoropsis aurantiaca</name>
    <dbReference type="NCBI Taxonomy" id="72124"/>
    <lineage>
        <taxon>Eukaryota</taxon>
        <taxon>Fungi</taxon>
        <taxon>Dikarya</taxon>
        <taxon>Basidiomycota</taxon>
        <taxon>Agaricomycotina</taxon>
        <taxon>Agaricomycetes</taxon>
        <taxon>Agaricomycetidae</taxon>
        <taxon>Boletales</taxon>
        <taxon>Coniophorineae</taxon>
        <taxon>Hygrophoropsidaceae</taxon>
        <taxon>Hygrophoropsis</taxon>
    </lineage>
</organism>
<dbReference type="Proteomes" id="UP000790377">
    <property type="component" value="Unassembled WGS sequence"/>
</dbReference>
<dbReference type="EMBL" id="MU267864">
    <property type="protein sequence ID" value="KAH7907854.1"/>
    <property type="molecule type" value="Genomic_DNA"/>
</dbReference>
<sequence>MLLLMLAREAKVGLSSCSGTPAKRWTTIPHFLSHLFTSFDGLFSGVGRDCDGSTESPMGLHDVRVYFNHIIKMHQLSFFTPVRLAALFYRGAAVFCEPQPTRHQQDHPDLHRGGAQGGGYGCGPVAGHKRRDIHPPPRLRFSTAYTLARSVSSPMSPTRDAH</sequence>
<gene>
    <name evidence="1" type="ORF">BJ138DRAFT_430857</name>
</gene>
<evidence type="ECO:0000313" key="2">
    <source>
        <dbReference type="Proteomes" id="UP000790377"/>
    </source>
</evidence>
<comment type="caution">
    <text evidence="1">The sequence shown here is derived from an EMBL/GenBank/DDBJ whole genome shotgun (WGS) entry which is preliminary data.</text>
</comment>
<protein>
    <submittedName>
        <fullName evidence="1">Uncharacterized protein</fullName>
    </submittedName>
</protein>